<protein>
    <submittedName>
        <fullName evidence="1">Uncharacterized protein</fullName>
    </submittedName>
</protein>
<sequence length="75" mass="8692">GRITSITPTATIDEAARSRTKLPKLELKEFNTFWDSFDFVIHTNSSLFDIEIFTYLRTLLTKAPWKLLRTSPLCN</sequence>
<organism evidence="1">
    <name type="scientific">Amphimedon queenslandica</name>
    <name type="common">Sponge</name>
    <dbReference type="NCBI Taxonomy" id="400682"/>
    <lineage>
        <taxon>Eukaryota</taxon>
        <taxon>Metazoa</taxon>
        <taxon>Porifera</taxon>
        <taxon>Demospongiae</taxon>
        <taxon>Heteroscleromorpha</taxon>
        <taxon>Haplosclerida</taxon>
        <taxon>Niphatidae</taxon>
        <taxon>Amphimedon</taxon>
    </lineage>
</organism>
<reference evidence="1" key="1">
    <citation type="submission" date="2017-05" db="UniProtKB">
        <authorList>
            <consortium name="EnsemblMetazoa"/>
        </authorList>
    </citation>
    <scope>IDENTIFICATION</scope>
</reference>
<evidence type="ECO:0000313" key="1">
    <source>
        <dbReference type="EnsemblMetazoa" id="Aqu2.1.00290_001"/>
    </source>
</evidence>
<name>A0A1X7SE04_AMPQE</name>
<dbReference type="InParanoid" id="A0A1X7SE04"/>
<proteinExistence type="predicted"/>
<dbReference type="AlphaFoldDB" id="A0A1X7SE04"/>
<accession>A0A1X7SE04</accession>
<dbReference type="EnsemblMetazoa" id="Aqu2.1.00290_001">
    <property type="protein sequence ID" value="Aqu2.1.00290_001"/>
    <property type="gene ID" value="Aqu2.1.00290"/>
</dbReference>